<dbReference type="Pfam" id="PF01610">
    <property type="entry name" value="DDE_Tnp_ISL3"/>
    <property type="match status" value="1"/>
</dbReference>
<proteinExistence type="predicted"/>
<evidence type="ECO:0000256" key="1">
    <source>
        <dbReference type="SAM" id="MobiDB-lite"/>
    </source>
</evidence>
<sequence length="214" mass="24245">MVGEDECAQHKGRIYGTVLVHVETRRPVCLLPDRETDAGTAWLAERPGIEIICSDRAPFFADGATRGAPQALRQVADRWPLWHNLDAAAEKCVHRRRGCLRPLSACRHSRRNLRRDRSRSRRRPRRRDTGSPNAPGPSTPSFMAFVIGGRTCVVWGRVRARAAESWWRTRRPSWETTPRSAARTAVHEPHAAPVRVVDGPCMTRIRLSSGRFRC</sequence>
<protein>
    <recommendedName>
        <fullName evidence="2">Transposase IS204/IS1001/IS1096/IS1165 DDE domain-containing protein</fullName>
    </recommendedName>
</protein>
<dbReference type="InterPro" id="IPR002560">
    <property type="entry name" value="Transposase_DDE"/>
</dbReference>
<name>A0ABP9KSJ6_9ACTN</name>
<evidence type="ECO:0000313" key="4">
    <source>
        <dbReference type="Proteomes" id="UP001500124"/>
    </source>
</evidence>
<evidence type="ECO:0000259" key="2">
    <source>
        <dbReference type="Pfam" id="PF01610"/>
    </source>
</evidence>
<accession>A0ABP9KSJ6</accession>
<keyword evidence="4" id="KW-1185">Reference proteome</keyword>
<feature type="domain" description="Transposase IS204/IS1001/IS1096/IS1165 DDE" evidence="2">
    <location>
        <begin position="3"/>
        <end position="123"/>
    </location>
</feature>
<comment type="caution">
    <text evidence="3">The sequence shown here is derived from an EMBL/GenBank/DDBJ whole genome shotgun (WGS) entry which is preliminary data.</text>
</comment>
<dbReference type="Proteomes" id="UP001500124">
    <property type="component" value="Unassembled WGS sequence"/>
</dbReference>
<dbReference type="PANTHER" id="PTHR33498">
    <property type="entry name" value="TRANSPOSASE FOR INSERTION SEQUENCE ELEMENT IS1557"/>
    <property type="match status" value="1"/>
</dbReference>
<evidence type="ECO:0000313" key="3">
    <source>
        <dbReference type="EMBL" id="GAA5063188.1"/>
    </source>
</evidence>
<reference evidence="4" key="1">
    <citation type="journal article" date="2019" name="Int. J. Syst. Evol. Microbiol.">
        <title>The Global Catalogue of Microorganisms (GCM) 10K type strain sequencing project: providing services to taxonomists for standard genome sequencing and annotation.</title>
        <authorList>
            <consortium name="The Broad Institute Genomics Platform"/>
            <consortium name="The Broad Institute Genome Sequencing Center for Infectious Disease"/>
            <person name="Wu L."/>
            <person name="Ma J."/>
        </authorList>
    </citation>
    <scope>NUCLEOTIDE SEQUENCE [LARGE SCALE GENOMIC DNA]</scope>
    <source>
        <strain evidence="4">JCM 18410</strain>
    </source>
</reference>
<dbReference type="RefSeq" id="WP_345669763.1">
    <property type="nucleotide sequence ID" value="NZ_BAABKC010000059.1"/>
</dbReference>
<feature type="compositionally biased region" description="Basic residues" evidence="1">
    <location>
        <begin position="110"/>
        <end position="126"/>
    </location>
</feature>
<organism evidence="3 4">
    <name type="scientific">Streptomyces similanensis</name>
    <dbReference type="NCBI Taxonomy" id="1274988"/>
    <lineage>
        <taxon>Bacteria</taxon>
        <taxon>Bacillati</taxon>
        <taxon>Actinomycetota</taxon>
        <taxon>Actinomycetes</taxon>
        <taxon>Kitasatosporales</taxon>
        <taxon>Streptomycetaceae</taxon>
        <taxon>Streptomyces</taxon>
    </lineage>
</organism>
<gene>
    <name evidence="3" type="ORF">GCM10023336_42240</name>
</gene>
<feature type="region of interest" description="Disordered" evidence="1">
    <location>
        <begin position="110"/>
        <end position="141"/>
    </location>
</feature>
<dbReference type="InterPro" id="IPR047951">
    <property type="entry name" value="Transpos_ISL3"/>
</dbReference>
<dbReference type="EMBL" id="BAABKC010000059">
    <property type="protein sequence ID" value="GAA5063188.1"/>
    <property type="molecule type" value="Genomic_DNA"/>
</dbReference>
<dbReference type="PANTHER" id="PTHR33498:SF1">
    <property type="entry name" value="TRANSPOSASE FOR INSERTION SEQUENCE ELEMENT IS1557"/>
    <property type="match status" value="1"/>
</dbReference>